<organism evidence="3 4">
    <name type="scientific">Candidatus Nesciobacter abundans</name>
    <dbReference type="NCBI Taxonomy" id="2601668"/>
    <lineage>
        <taxon>Bacteria</taxon>
        <taxon>Pseudomonadati</taxon>
        <taxon>Pseudomonadota</taxon>
        <taxon>Alphaproteobacteria</taxon>
        <taxon>Holosporales</taxon>
        <taxon>Holosporaceae</taxon>
        <taxon>Candidatus Nesciobacter</taxon>
    </lineage>
</organism>
<dbReference type="AlphaFoldDB" id="A0A5C0UHQ4"/>
<dbReference type="PROSITE" id="PS01152">
    <property type="entry name" value="HESB"/>
    <property type="match status" value="1"/>
</dbReference>
<evidence type="ECO:0000259" key="2">
    <source>
        <dbReference type="Pfam" id="PF01521"/>
    </source>
</evidence>
<evidence type="ECO:0000256" key="1">
    <source>
        <dbReference type="ARBA" id="ARBA00006718"/>
    </source>
</evidence>
<dbReference type="SUPFAM" id="SSF89360">
    <property type="entry name" value="HesB-like domain"/>
    <property type="match status" value="1"/>
</dbReference>
<dbReference type="InterPro" id="IPR050322">
    <property type="entry name" value="Fe-S_cluster_asmbl/transfer"/>
</dbReference>
<dbReference type="InterPro" id="IPR000361">
    <property type="entry name" value="ATAP_core_dom"/>
</dbReference>
<sequence length="131" mass="14712">MSCSTENTYNQNIPFKREDFVAPEFTANAIKAIKDNFDNYYKEKNVMPLGIKIMTERGGCSGLEYKMEYIFEESEDKVKEIDGVGIFIPNDSMGHLNGSQIDFEETAISAGFIFKNPNEKCKCACGSSFNA</sequence>
<keyword evidence="4" id="KW-1185">Reference proteome</keyword>
<dbReference type="GO" id="GO:0005829">
    <property type="term" value="C:cytosol"/>
    <property type="evidence" value="ECO:0007669"/>
    <property type="project" value="TreeGrafter"/>
</dbReference>
<comment type="similarity">
    <text evidence="1">Belongs to the HesB/IscA family.</text>
</comment>
<dbReference type="InterPro" id="IPR017870">
    <property type="entry name" value="FeS_cluster_insertion_CS"/>
</dbReference>
<dbReference type="PANTHER" id="PTHR10072:SF41">
    <property type="entry name" value="IRON-SULFUR CLUSTER ASSEMBLY 1 HOMOLOG, MITOCHONDRIAL"/>
    <property type="match status" value="1"/>
</dbReference>
<dbReference type="NCBIfam" id="TIGR00049">
    <property type="entry name" value="iron-sulfur cluster assembly accessory protein"/>
    <property type="match status" value="1"/>
</dbReference>
<dbReference type="Proteomes" id="UP000324924">
    <property type="component" value="Chromosome"/>
</dbReference>
<proteinExistence type="inferred from homology"/>
<dbReference type="EMBL" id="CP043314">
    <property type="protein sequence ID" value="QEK39267.1"/>
    <property type="molecule type" value="Genomic_DNA"/>
</dbReference>
<protein>
    <submittedName>
        <fullName evidence="3">Iron-sulfur cluster assembly accessory protein</fullName>
    </submittedName>
</protein>
<evidence type="ECO:0000313" key="4">
    <source>
        <dbReference type="Proteomes" id="UP000324924"/>
    </source>
</evidence>
<evidence type="ECO:0000313" key="3">
    <source>
        <dbReference type="EMBL" id="QEK39267.1"/>
    </source>
</evidence>
<dbReference type="PANTHER" id="PTHR10072">
    <property type="entry name" value="IRON-SULFUR CLUSTER ASSEMBLY PROTEIN"/>
    <property type="match status" value="1"/>
</dbReference>
<name>A0A5C0UHQ4_9PROT</name>
<dbReference type="OrthoDB" id="9801228at2"/>
<gene>
    <name evidence="3" type="ORF">FZC36_02435</name>
</gene>
<feature type="domain" description="Core" evidence="2">
    <location>
        <begin position="24"/>
        <end position="126"/>
    </location>
</feature>
<dbReference type="InterPro" id="IPR016092">
    <property type="entry name" value="ATAP"/>
</dbReference>
<dbReference type="KEGG" id="nabu:FZC36_02435"/>
<dbReference type="Pfam" id="PF01521">
    <property type="entry name" value="Fe-S_biosyn"/>
    <property type="match status" value="1"/>
</dbReference>
<accession>A0A5C0UHQ4</accession>
<dbReference type="InterPro" id="IPR035903">
    <property type="entry name" value="HesB-like_dom_sf"/>
</dbReference>
<dbReference type="GO" id="GO:0051537">
    <property type="term" value="F:2 iron, 2 sulfur cluster binding"/>
    <property type="evidence" value="ECO:0007669"/>
    <property type="project" value="TreeGrafter"/>
</dbReference>
<reference evidence="3 4" key="1">
    <citation type="submission" date="2019-08" db="EMBL/GenBank/DDBJ databases">
        <title>Highly reduced genomes of protist endosymbionts show evolutionary convergence.</title>
        <authorList>
            <person name="George E."/>
            <person name="Husnik F."/>
            <person name="Tashyreva D."/>
            <person name="Prokopchuk G."/>
            <person name="Horak A."/>
            <person name="Kwong W.K."/>
            <person name="Lukes J."/>
            <person name="Keeling P.J."/>
        </authorList>
    </citation>
    <scope>NUCLEOTIDE SEQUENCE [LARGE SCALE GENOMIC DNA]</scope>
    <source>
        <strain evidence="3">1604HC</strain>
    </source>
</reference>
<dbReference type="RefSeq" id="WP_148972390.1">
    <property type="nucleotide sequence ID" value="NZ_CP043314.1"/>
</dbReference>
<dbReference type="GO" id="GO:0016226">
    <property type="term" value="P:iron-sulfur cluster assembly"/>
    <property type="evidence" value="ECO:0007669"/>
    <property type="project" value="InterPro"/>
</dbReference>
<dbReference type="Gene3D" id="2.60.300.12">
    <property type="entry name" value="HesB-like domain"/>
    <property type="match status" value="1"/>
</dbReference>